<evidence type="ECO:0000313" key="3">
    <source>
        <dbReference type="Proteomes" id="UP000201335"/>
    </source>
</evidence>
<keyword evidence="1" id="KW-0812">Transmembrane</keyword>
<dbReference type="OrthoDB" id="26902at10239"/>
<keyword evidence="1" id="KW-1133">Transmembrane helix</keyword>
<dbReference type="KEGG" id="vg:23632143"/>
<feature type="transmembrane region" description="Helical" evidence="1">
    <location>
        <begin position="110"/>
        <end position="130"/>
    </location>
</feature>
<protein>
    <submittedName>
        <fullName evidence="2">ORF141</fullName>
    </submittedName>
</protein>
<evidence type="ECO:0000313" key="2">
    <source>
        <dbReference type="EMBL" id="AJK91802.1"/>
    </source>
</evidence>
<keyword evidence="3" id="KW-1185">Reference proteome</keyword>
<dbReference type="Proteomes" id="UP000201335">
    <property type="component" value="Segment"/>
</dbReference>
<dbReference type="RefSeq" id="YP_009121926.1">
    <property type="nucleotide sequence ID" value="NC_026511.1"/>
</dbReference>
<proteinExistence type="predicted"/>
<dbReference type="EMBL" id="KM371112">
    <property type="protein sequence ID" value="AJK91802.1"/>
    <property type="molecule type" value="Genomic_DNA"/>
</dbReference>
<evidence type="ECO:0000256" key="1">
    <source>
        <dbReference type="SAM" id="Phobius"/>
    </source>
</evidence>
<organism evidence="2 3">
    <name type="scientific">Spodoptera frugiperda granulovirus</name>
    <dbReference type="NCBI Taxonomy" id="307454"/>
    <lineage>
        <taxon>Viruses</taxon>
        <taxon>Viruses incertae sedis</taxon>
        <taxon>Naldaviricetes</taxon>
        <taxon>Lefavirales</taxon>
        <taxon>Baculoviridae</taxon>
        <taxon>Betabaculovirus</taxon>
        <taxon>Betabaculovirus spofrugiperdae</taxon>
    </lineage>
</organism>
<dbReference type="GeneID" id="23632143"/>
<name>A0A0C5ASJ0_9BBAC</name>
<accession>A0A0C5ASJ0</accession>
<feature type="transmembrane region" description="Helical" evidence="1">
    <location>
        <begin position="16"/>
        <end position="35"/>
    </location>
</feature>
<reference evidence="2 3" key="1">
    <citation type="journal article" date="2015" name="Viruses">
        <title>The complete sequence of the first Spodoptera frugiperda Betabaculovirus genome: a natural multiple recombinant virus.</title>
        <authorList>
            <person name="Cuartas P.E."/>
            <person name="Barrera G.P."/>
            <person name="Belaich M.N."/>
            <person name="Barreto E."/>
            <person name="Ghiringhelli P.D."/>
            <person name="Villamizar L.F."/>
        </authorList>
    </citation>
    <scope>NUCLEOTIDE SEQUENCE [LARGE SCALE GENOMIC DNA]</scope>
    <source>
        <strain evidence="2">VG008</strain>
    </source>
</reference>
<keyword evidence="1" id="KW-0472">Membrane</keyword>
<sequence length="136" mass="15952">MNNFGRATENQDYARYITVCLCSPLIIIIIMSVYAETTEPLAPKRSVMRKLREYLCVKNNNNYDVMNKKWWRRRDRRSDIPLYTKDEEAVKDEREYQCDSPACTVMQYSLLASCSLAVVGLIAFYSYVGYKKNTFI</sequence>